<comment type="caution">
    <text evidence="1">The sequence shown here is derived from an EMBL/GenBank/DDBJ whole genome shotgun (WGS) entry which is preliminary data.</text>
</comment>
<evidence type="ECO:0000313" key="1">
    <source>
        <dbReference type="EMBL" id="KAH3717316.1"/>
    </source>
</evidence>
<name>A0A9D4C557_DREPO</name>
<reference evidence="1" key="2">
    <citation type="submission" date="2020-11" db="EMBL/GenBank/DDBJ databases">
        <authorList>
            <person name="McCartney M.A."/>
            <person name="Auch B."/>
            <person name="Kono T."/>
            <person name="Mallez S."/>
            <person name="Becker A."/>
            <person name="Gohl D.M."/>
            <person name="Silverstein K.A.T."/>
            <person name="Koren S."/>
            <person name="Bechman K.B."/>
            <person name="Herman A."/>
            <person name="Abrahante J.E."/>
            <person name="Garbe J."/>
        </authorList>
    </citation>
    <scope>NUCLEOTIDE SEQUENCE</scope>
    <source>
        <strain evidence="1">Duluth1</strain>
        <tissue evidence="1">Whole animal</tissue>
    </source>
</reference>
<keyword evidence="2" id="KW-1185">Reference proteome</keyword>
<protein>
    <submittedName>
        <fullName evidence="1">Uncharacterized protein</fullName>
    </submittedName>
</protein>
<dbReference type="AlphaFoldDB" id="A0A9D4C557"/>
<proteinExistence type="predicted"/>
<organism evidence="1 2">
    <name type="scientific">Dreissena polymorpha</name>
    <name type="common">Zebra mussel</name>
    <name type="synonym">Mytilus polymorpha</name>
    <dbReference type="NCBI Taxonomy" id="45954"/>
    <lineage>
        <taxon>Eukaryota</taxon>
        <taxon>Metazoa</taxon>
        <taxon>Spiralia</taxon>
        <taxon>Lophotrochozoa</taxon>
        <taxon>Mollusca</taxon>
        <taxon>Bivalvia</taxon>
        <taxon>Autobranchia</taxon>
        <taxon>Heteroconchia</taxon>
        <taxon>Euheterodonta</taxon>
        <taxon>Imparidentia</taxon>
        <taxon>Neoheterodontei</taxon>
        <taxon>Myida</taxon>
        <taxon>Dreissenoidea</taxon>
        <taxon>Dreissenidae</taxon>
        <taxon>Dreissena</taxon>
    </lineage>
</organism>
<accession>A0A9D4C557</accession>
<sequence>MRRPLDEEAMQMMDFRPNPRLFARTLEEDEETNEEIWGGCLLVTGETVSHEKWG</sequence>
<dbReference type="Proteomes" id="UP000828390">
    <property type="component" value="Unassembled WGS sequence"/>
</dbReference>
<gene>
    <name evidence="1" type="ORF">DPMN_060099</name>
</gene>
<reference evidence="1" key="1">
    <citation type="journal article" date="2019" name="bioRxiv">
        <title>The Genome of the Zebra Mussel, Dreissena polymorpha: A Resource for Invasive Species Research.</title>
        <authorList>
            <person name="McCartney M.A."/>
            <person name="Auch B."/>
            <person name="Kono T."/>
            <person name="Mallez S."/>
            <person name="Zhang Y."/>
            <person name="Obille A."/>
            <person name="Becker A."/>
            <person name="Abrahante J.E."/>
            <person name="Garbe J."/>
            <person name="Badalamenti J.P."/>
            <person name="Herman A."/>
            <person name="Mangelson H."/>
            <person name="Liachko I."/>
            <person name="Sullivan S."/>
            <person name="Sone E.D."/>
            <person name="Koren S."/>
            <person name="Silverstein K.A.T."/>
            <person name="Beckman K.B."/>
            <person name="Gohl D.M."/>
        </authorList>
    </citation>
    <scope>NUCLEOTIDE SEQUENCE</scope>
    <source>
        <strain evidence="1">Duluth1</strain>
        <tissue evidence="1">Whole animal</tissue>
    </source>
</reference>
<dbReference type="EMBL" id="JAIWYP010000013">
    <property type="protein sequence ID" value="KAH3717316.1"/>
    <property type="molecule type" value="Genomic_DNA"/>
</dbReference>
<evidence type="ECO:0000313" key="2">
    <source>
        <dbReference type="Proteomes" id="UP000828390"/>
    </source>
</evidence>